<comment type="caution">
    <text evidence="4">The sequence shown here is derived from an EMBL/GenBank/DDBJ whole genome shotgun (WGS) entry which is preliminary data.</text>
</comment>
<protein>
    <recommendedName>
        <fullName evidence="3">Peptidase S9 prolyl oligopeptidase catalytic domain-containing protein</fullName>
    </recommendedName>
</protein>
<keyword evidence="1" id="KW-0378">Hydrolase</keyword>
<dbReference type="InterPro" id="IPR001375">
    <property type="entry name" value="Peptidase_S9_cat"/>
</dbReference>
<dbReference type="AlphaFoldDB" id="A0AAN9UZA0"/>
<evidence type="ECO:0000259" key="3">
    <source>
        <dbReference type="Pfam" id="PF00326"/>
    </source>
</evidence>
<dbReference type="GO" id="GO:0008236">
    <property type="term" value="F:serine-type peptidase activity"/>
    <property type="evidence" value="ECO:0007669"/>
    <property type="project" value="InterPro"/>
</dbReference>
<dbReference type="Gene3D" id="3.40.50.1820">
    <property type="entry name" value="alpha/beta hydrolase"/>
    <property type="match status" value="3"/>
</dbReference>
<organism evidence="4 5">
    <name type="scientific">Diatrype stigma</name>
    <dbReference type="NCBI Taxonomy" id="117547"/>
    <lineage>
        <taxon>Eukaryota</taxon>
        <taxon>Fungi</taxon>
        <taxon>Dikarya</taxon>
        <taxon>Ascomycota</taxon>
        <taxon>Pezizomycotina</taxon>
        <taxon>Sordariomycetes</taxon>
        <taxon>Xylariomycetidae</taxon>
        <taxon>Xylariales</taxon>
        <taxon>Diatrypaceae</taxon>
        <taxon>Diatrype</taxon>
    </lineage>
</organism>
<feature type="compositionally biased region" description="Low complexity" evidence="2">
    <location>
        <begin position="121"/>
        <end position="134"/>
    </location>
</feature>
<feature type="domain" description="Peptidase S9 prolyl oligopeptidase catalytic" evidence="3">
    <location>
        <begin position="338"/>
        <end position="421"/>
    </location>
</feature>
<dbReference type="EMBL" id="JAKJXP020000010">
    <property type="protein sequence ID" value="KAK7755872.1"/>
    <property type="molecule type" value="Genomic_DNA"/>
</dbReference>
<dbReference type="PANTHER" id="PTHR48081">
    <property type="entry name" value="AB HYDROLASE SUPERFAMILY PROTEIN C4A8.06C"/>
    <property type="match status" value="1"/>
</dbReference>
<feature type="region of interest" description="Disordered" evidence="2">
    <location>
        <begin position="119"/>
        <end position="140"/>
    </location>
</feature>
<dbReference type="Pfam" id="PF00326">
    <property type="entry name" value="Peptidase_S9"/>
    <property type="match status" value="1"/>
</dbReference>
<sequence length="428" mass="43779">MGIAFYPASKAKARVNSTSTNTRAAFAVPAAASSSPPSWTWTTASEHRAGVLVIPGGGYSFVSLDYEGADTVRFLNARGLDAWVLDYTTTCAAPAPLYPAPLDEAADAVRAIRACLDQQESQGSSGSGSSSDGSATPTEHAAAAAVAMATAVGVGVGGAGRQIQQQQQRYRLGVWGFSAGAHLAALTLTRPDIEPLLDFAVLAYPVVSMTSDDNDGDIVVAHLGSRRNLLGDGTTGHGSLGGGGGGVSAIDARGPGTGTGTGGRTTPTPSGATSSRSRSQSGASVAATVAAAAAAAAALKKEKEKEAQEQGGRTGTGAGGTEEAKGKKEEEKDDPFADVPELQRRMSPHRAVGPRTPPVFIFHTANDPAVPVQNALLFAGAMARHARPFQLLVLPDGPHGVSLALDDPKLSWTNELDRWLRYSVGVVG</sequence>
<evidence type="ECO:0000256" key="2">
    <source>
        <dbReference type="SAM" id="MobiDB-lite"/>
    </source>
</evidence>
<feature type="compositionally biased region" description="Gly residues" evidence="2">
    <location>
        <begin position="233"/>
        <end position="247"/>
    </location>
</feature>
<reference evidence="4 5" key="1">
    <citation type="submission" date="2024-02" db="EMBL/GenBank/DDBJ databases">
        <title>De novo assembly and annotation of 12 fungi associated with fruit tree decline syndrome in Ontario, Canada.</title>
        <authorList>
            <person name="Sulman M."/>
            <person name="Ellouze W."/>
            <person name="Ilyukhin E."/>
        </authorList>
    </citation>
    <scope>NUCLEOTIDE SEQUENCE [LARGE SCALE GENOMIC DNA]</scope>
    <source>
        <strain evidence="4 5">M11/M66-122</strain>
    </source>
</reference>
<gene>
    <name evidence="4" type="ORF">SLS62_002159</name>
</gene>
<proteinExistence type="predicted"/>
<name>A0AAN9UZA0_9PEZI</name>
<dbReference type="GO" id="GO:0006508">
    <property type="term" value="P:proteolysis"/>
    <property type="evidence" value="ECO:0007669"/>
    <property type="project" value="InterPro"/>
</dbReference>
<feature type="compositionally biased region" description="Low complexity" evidence="2">
    <location>
        <begin position="264"/>
        <end position="284"/>
    </location>
</feature>
<dbReference type="PANTHER" id="PTHR48081:SF6">
    <property type="entry name" value="PEPTIDASE S9 PROLYL OLIGOPEPTIDASE CATALYTIC DOMAIN-CONTAINING PROTEIN"/>
    <property type="match status" value="1"/>
</dbReference>
<evidence type="ECO:0000313" key="5">
    <source>
        <dbReference type="Proteomes" id="UP001320420"/>
    </source>
</evidence>
<dbReference type="InterPro" id="IPR050300">
    <property type="entry name" value="GDXG_lipolytic_enzyme"/>
</dbReference>
<evidence type="ECO:0000256" key="1">
    <source>
        <dbReference type="ARBA" id="ARBA00022801"/>
    </source>
</evidence>
<evidence type="ECO:0000313" key="4">
    <source>
        <dbReference type="EMBL" id="KAK7755872.1"/>
    </source>
</evidence>
<accession>A0AAN9UZA0</accession>
<dbReference type="Proteomes" id="UP001320420">
    <property type="component" value="Unassembled WGS sequence"/>
</dbReference>
<feature type="region of interest" description="Disordered" evidence="2">
    <location>
        <begin position="232"/>
        <end position="284"/>
    </location>
</feature>
<feature type="region of interest" description="Disordered" evidence="2">
    <location>
        <begin position="301"/>
        <end position="352"/>
    </location>
</feature>
<dbReference type="InterPro" id="IPR029058">
    <property type="entry name" value="AB_hydrolase_fold"/>
</dbReference>
<dbReference type="SUPFAM" id="SSF53474">
    <property type="entry name" value="alpha/beta-Hydrolases"/>
    <property type="match status" value="1"/>
</dbReference>
<keyword evidence="5" id="KW-1185">Reference proteome</keyword>